<accession>A0A2H0BIA6</accession>
<dbReference type="AlphaFoldDB" id="A0A2H0BIA6"/>
<evidence type="ECO:0000256" key="1">
    <source>
        <dbReference type="SAM" id="Phobius"/>
    </source>
</evidence>
<dbReference type="InterPro" id="IPR007165">
    <property type="entry name" value="Phage_holin_4_2"/>
</dbReference>
<keyword evidence="1" id="KW-0812">Transmembrane</keyword>
<reference evidence="2 3" key="1">
    <citation type="submission" date="2017-09" db="EMBL/GenBank/DDBJ databases">
        <title>Depth-based differentiation of microbial function through sediment-hosted aquifers and enrichment of novel symbionts in the deep terrestrial subsurface.</title>
        <authorList>
            <person name="Probst A.J."/>
            <person name="Ladd B."/>
            <person name="Jarett J.K."/>
            <person name="Geller-Mcgrath D.E."/>
            <person name="Sieber C.M."/>
            <person name="Emerson J.B."/>
            <person name="Anantharaman K."/>
            <person name="Thomas B.C."/>
            <person name="Malmstrom R."/>
            <person name="Stieglmeier M."/>
            <person name="Klingl A."/>
            <person name="Woyke T."/>
            <person name="Ryan C.M."/>
            <person name="Banfield J.F."/>
        </authorList>
    </citation>
    <scope>NUCLEOTIDE SEQUENCE [LARGE SCALE GENOMIC DNA]</scope>
    <source>
        <strain evidence="2">CG22_combo_CG10-13_8_21_14_all_45_10</strain>
    </source>
</reference>
<keyword evidence="1" id="KW-1133">Transmembrane helix</keyword>
<dbReference type="EMBL" id="PCSV01000009">
    <property type="protein sequence ID" value="PIP57289.1"/>
    <property type="molecule type" value="Genomic_DNA"/>
</dbReference>
<evidence type="ECO:0000313" key="2">
    <source>
        <dbReference type="EMBL" id="PIP57289.1"/>
    </source>
</evidence>
<organism evidence="2 3">
    <name type="scientific">Candidatus Woesebacteria bacterium CG22_combo_CG10-13_8_21_14_all_45_10</name>
    <dbReference type="NCBI Taxonomy" id="1975060"/>
    <lineage>
        <taxon>Bacteria</taxon>
        <taxon>Candidatus Woeseibacteriota</taxon>
    </lineage>
</organism>
<comment type="caution">
    <text evidence="2">The sequence shown here is derived from an EMBL/GenBank/DDBJ whole genome shotgun (WGS) entry which is preliminary data.</text>
</comment>
<feature type="transmembrane region" description="Helical" evidence="1">
    <location>
        <begin position="33"/>
        <end position="62"/>
    </location>
</feature>
<dbReference type="Proteomes" id="UP000230759">
    <property type="component" value="Unassembled WGS sequence"/>
</dbReference>
<dbReference type="Pfam" id="PF04020">
    <property type="entry name" value="Phage_holin_4_2"/>
    <property type="match status" value="1"/>
</dbReference>
<feature type="transmembrane region" description="Helical" evidence="1">
    <location>
        <begin position="108"/>
        <end position="132"/>
    </location>
</feature>
<gene>
    <name evidence="2" type="ORF">COX04_00315</name>
</gene>
<protein>
    <recommendedName>
        <fullName evidence="4">Phage holin family protein</fullName>
    </recommendedName>
</protein>
<proteinExistence type="predicted"/>
<feature type="transmembrane region" description="Helical" evidence="1">
    <location>
        <begin position="74"/>
        <end position="96"/>
    </location>
</feature>
<evidence type="ECO:0008006" key="4">
    <source>
        <dbReference type="Google" id="ProtNLM"/>
    </source>
</evidence>
<keyword evidence="1" id="KW-0472">Membrane</keyword>
<evidence type="ECO:0000313" key="3">
    <source>
        <dbReference type="Proteomes" id="UP000230759"/>
    </source>
</evidence>
<sequence>MKSLIKIYLVSTLALFLAAKVFSGIILEAGLESLALAGVGLALITLLVKPLINLLLLPLNLITFGFFRWVSSAIALYLVTLVIPGFKIIGFSFAGFSSRWLDIPAFSLSGFFAFIGFSFAISAFASIIHWLVK</sequence>
<name>A0A2H0BIA6_9BACT</name>